<dbReference type="UniPathway" id="UPA00143"/>
<dbReference type="SUPFAM" id="SSF50978">
    <property type="entry name" value="WD40 repeat-like"/>
    <property type="match status" value="1"/>
</dbReference>
<evidence type="ECO:0000313" key="7">
    <source>
        <dbReference type="EMBL" id="PCG78065.1"/>
    </source>
</evidence>
<dbReference type="STRING" id="7102.A0A2A4K1C3"/>
<dbReference type="PANTHER" id="PTHR13129">
    <property type="entry name" value="VPRBP PROTEIN-RELATED"/>
    <property type="match status" value="1"/>
</dbReference>
<dbReference type="GO" id="GO:0080008">
    <property type="term" value="C:Cul4-RING E3 ubiquitin ligase complex"/>
    <property type="evidence" value="ECO:0007669"/>
    <property type="project" value="TreeGrafter"/>
</dbReference>
<dbReference type="SUPFAM" id="SSF48371">
    <property type="entry name" value="ARM repeat"/>
    <property type="match status" value="1"/>
</dbReference>
<comment type="subcellular location">
    <subcellularLocation>
        <location evidence="1">Nucleus</location>
    </subcellularLocation>
</comment>
<keyword evidence="4" id="KW-0833">Ubl conjugation pathway</keyword>
<dbReference type="GO" id="GO:0016567">
    <property type="term" value="P:protein ubiquitination"/>
    <property type="evidence" value="ECO:0007669"/>
    <property type="project" value="UniProtKB-UniPathway"/>
</dbReference>
<dbReference type="InterPro" id="IPR015943">
    <property type="entry name" value="WD40/YVTN_repeat-like_dom_sf"/>
</dbReference>
<evidence type="ECO:0000256" key="2">
    <source>
        <dbReference type="ARBA" id="ARBA00004906"/>
    </source>
</evidence>
<dbReference type="InterPro" id="IPR036322">
    <property type="entry name" value="WD40_repeat_dom_sf"/>
</dbReference>
<dbReference type="InterPro" id="IPR011989">
    <property type="entry name" value="ARM-like"/>
</dbReference>
<feature type="compositionally biased region" description="Pro residues" evidence="6">
    <location>
        <begin position="558"/>
        <end position="575"/>
    </location>
</feature>
<dbReference type="PANTHER" id="PTHR13129:SF4">
    <property type="entry name" value="DDB1- AND CUL4-ASSOCIATED FACTOR 1"/>
    <property type="match status" value="1"/>
</dbReference>
<dbReference type="InterPro" id="IPR016024">
    <property type="entry name" value="ARM-type_fold"/>
</dbReference>
<protein>
    <submittedName>
        <fullName evidence="7">Uncharacterized protein</fullName>
    </submittedName>
</protein>
<feature type="compositionally biased region" description="Acidic residues" evidence="6">
    <location>
        <begin position="1611"/>
        <end position="1641"/>
    </location>
</feature>
<feature type="compositionally biased region" description="Acidic residues" evidence="6">
    <location>
        <begin position="1686"/>
        <end position="1703"/>
    </location>
</feature>
<feature type="region of interest" description="Disordered" evidence="6">
    <location>
        <begin position="558"/>
        <end position="660"/>
    </location>
</feature>
<evidence type="ECO:0000256" key="4">
    <source>
        <dbReference type="ARBA" id="ARBA00022786"/>
    </source>
</evidence>
<evidence type="ECO:0000256" key="6">
    <source>
        <dbReference type="SAM" id="MobiDB-lite"/>
    </source>
</evidence>
<comment type="similarity">
    <text evidence="3">Belongs to the VPRBP/DCAF1 family.</text>
</comment>
<evidence type="ECO:0000256" key="3">
    <source>
        <dbReference type="ARBA" id="ARBA00008845"/>
    </source>
</evidence>
<comment type="pathway">
    <text evidence="2">Protein modification; protein ubiquitination.</text>
</comment>
<evidence type="ECO:0000256" key="1">
    <source>
        <dbReference type="ARBA" id="ARBA00004123"/>
    </source>
</evidence>
<reference evidence="7" key="1">
    <citation type="submission" date="2017-09" db="EMBL/GenBank/DDBJ databases">
        <title>Contemporary evolution of a Lepidopteran species, Heliothis virescens, in response to modern agricultural practices.</title>
        <authorList>
            <person name="Fritz M.L."/>
            <person name="Deyonke A.M."/>
            <person name="Papanicolaou A."/>
            <person name="Micinski S."/>
            <person name="Westbrook J."/>
            <person name="Gould F."/>
        </authorList>
    </citation>
    <scope>NUCLEOTIDE SEQUENCE [LARGE SCALE GENOMIC DNA]</scope>
    <source>
        <strain evidence="7">HvINT-</strain>
        <tissue evidence="7">Whole body</tissue>
    </source>
</reference>
<comment type="caution">
    <text evidence="7">The sequence shown here is derived from an EMBL/GenBank/DDBJ whole genome shotgun (WGS) entry which is preliminary data.</text>
</comment>
<dbReference type="EMBL" id="NWSH01000242">
    <property type="protein sequence ID" value="PCG78065.1"/>
    <property type="molecule type" value="Genomic_DNA"/>
</dbReference>
<dbReference type="Gene3D" id="2.130.10.10">
    <property type="entry name" value="YVTN repeat-like/Quinoprotein amine dehydrogenase"/>
    <property type="match status" value="5"/>
</dbReference>
<dbReference type="SMART" id="SM00667">
    <property type="entry name" value="LisH"/>
    <property type="match status" value="1"/>
</dbReference>
<feature type="compositionally biased region" description="Polar residues" evidence="6">
    <location>
        <begin position="626"/>
        <end position="638"/>
    </location>
</feature>
<dbReference type="GO" id="GO:0005634">
    <property type="term" value="C:nucleus"/>
    <property type="evidence" value="ECO:0007669"/>
    <property type="project" value="UniProtKB-SubCell"/>
</dbReference>
<keyword evidence="5" id="KW-0539">Nucleus</keyword>
<feature type="compositionally biased region" description="Polar residues" evidence="6">
    <location>
        <begin position="646"/>
        <end position="660"/>
    </location>
</feature>
<organism evidence="7">
    <name type="scientific">Heliothis virescens</name>
    <name type="common">Tobacco budworm moth</name>
    <dbReference type="NCBI Taxonomy" id="7102"/>
    <lineage>
        <taxon>Eukaryota</taxon>
        <taxon>Metazoa</taxon>
        <taxon>Ecdysozoa</taxon>
        <taxon>Arthropoda</taxon>
        <taxon>Hexapoda</taxon>
        <taxon>Insecta</taxon>
        <taxon>Pterygota</taxon>
        <taxon>Neoptera</taxon>
        <taxon>Endopterygota</taxon>
        <taxon>Lepidoptera</taxon>
        <taxon>Glossata</taxon>
        <taxon>Ditrysia</taxon>
        <taxon>Noctuoidea</taxon>
        <taxon>Noctuidae</taxon>
        <taxon>Heliothinae</taxon>
        <taxon>Heliothis</taxon>
    </lineage>
</organism>
<dbReference type="InterPro" id="IPR006594">
    <property type="entry name" value="LisH"/>
</dbReference>
<evidence type="ECO:0000256" key="5">
    <source>
        <dbReference type="ARBA" id="ARBA00023242"/>
    </source>
</evidence>
<dbReference type="Gene3D" id="1.25.10.10">
    <property type="entry name" value="Leucine-rich Repeat Variant"/>
    <property type="match status" value="1"/>
</dbReference>
<feature type="region of interest" description="Disordered" evidence="6">
    <location>
        <begin position="1606"/>
        <end position="1703"/>
    </location>
</feature>
<accession>A0A2A4K1C3</accession>
<dbReference type="InterPro" id="IPR033270">
    <property type="entry name" value="VPRBP/DCAF1"/>
</dbReference>
<sequence>MFCPQFLSHVFEQNALGLILGYLNVRESRDSRLAFEALKYLAALLCHKKFSIDFINMGGLQKFLEVPRPSVAATGVSICLYYLAYCEDAMERVCLLPRRTLADLVKYALWLLECSHDSGRCHATMFFGLSFQFRVILEEFDHQDGLRKLYNVISTLPILSADEDESRVSEDETCAARQIVRHVCVALRRYLEAHLRLRAAQVARQQGDNVPEPPPYKASKSSPEEVQEQIELLQSVAWSRWAAVDELLELGGVALLLQVVGLAYEWNFNGRYCTKRQALVVAAGIGGDGRSCDTDGRSETVRSALDVISVCCVAPRVQLMLTEKVDMKDAEMTTGVNIVLDVLSGAADGEIVPEPDVQKAALNVLVNCVCAPVHRAGSSTTRFSITGSSKKKTALKSYEDVIQKVWESVRTNNGIMVLLSLMMVKSPITDADRLRGLACRALAGLARCPTVRQIISKLPLFTTSQIQVLMRDPILQEKRQEHVMFQKYALELLERVSGKSKHMGAEFETSLANIHRANVVAQTRINYNERQLLQLVAAHLAARGLTASAATLQREAKLPPPALPAPPPPPPPPVYTPSTPTRPRLSVSRANSSGSLHRDSLDLNSSHHMHTDEASPLPPVIKLRKVQNTPLNTVSTPTSEHKRSLQKQLSVTPGEPTPSQHRVTLHTIITEYLYNQHSLCKNPVVTCPQFNLFEPHKCPSPRGAGGALGADGAANVCARVARRELGLRGGAGAARADSRLVHAHFAPVRTLRLQDDDAYFTHTLFHPTQQQLLAATSSGDIRIFNLFSGVEENSYQVHESYIYHMQASRDGLLLLASATTPWRPLSALWNMKEFELLFQLDNEEYVEFSKMSDERIIGTKGETATVFDTRTGRELLCLAPAISNQYAKNRATFNPTDELVLSDVIGTKGFDTRTGRELLCLAPAISNQYAKNRATFNPTDELVLSDVIGTKGFDTRTGRELLCLAPAISNQYAKNRATFNPTDELVLSDVIGTKGFDTRTGRELLCLAPAISNQYAKNRATFNPTDELVLSDVIGTKGFDTRTGRELLCLAPAISNQYAKNRATFNPTDELVLSDVIGTKGFDTRTGRELLCLAPAISNQYAKNRATFNPTDELVLSDVIGTKGFDTRTGRELLCLAPAISNQYAKNRATFNPTDELVLSDVIGTKGFDTRTGRELLCLAPAISNQYAKNRATFNPTDELVLSDVIGTKGFDTRTGRELLCLAPAISNQYAKNRATFNPTDELVLSDVIGTKGFDTRTGRELLCLAPAISNQYAKNRATFNPTDELVLSDVIGTKGFDTRTGRELLCLAPAISNQYAKNRATFNPTDELVLSDVIGTKGFDTRTGRELLCLAPAISNQYAKNRATFNPTDELVLSDVIGTKGFDTRTGRELLCLAPAISNQYAKNRATFNPTDELVLSDVIGTKGFDTRTGRELLCLAPAISNQYAKNRATFNPTDELVLSDGVLWDVNTGKEIHKFDKLNQTHSGVFHPNGLEVISNTEVWDLRTFHLLRTVPTLDKSEVLFNPSCTALYAVCSDQDSEERSQFDTSFKTLDPYDYSSIATIDVRRNIYALGISRHGTQISLVENMGDFEAMQESCVKIYDVGRKRDHDDDAEEDDEEELAGGSENDDGSDSGSDNDDDLASSLLRDAVLGLDGASSASSDRDDARPPRRRRNRRQAQEGNSSDSDGDGDLDLGDIIEFEID</sequence>
<name>A0A2A4K1C3_HELVI</name>
<proteinExistence type="inferred from homology"/>
<dbReference type="PROSITE" id="PS50896">
    <property type="entry name" value="LISH"/>
    <property type="match status" value="1"/>
</dbReference>
<gene>
    <name evidence="7" type="ORF">B5V51_5340</name>
</gene>